<evidence type="ECO:0000313" key="2">
    <source>
        <dbReference type="Proteomes" id="UP000515160"/>
    </source>
</evidence>
<evidence type="ECO:0000313" key="3">
    <source>
        <dbReference type="RefSeq" id="XP_034111028.1"/>
    </source>
</evidence>
<sequence>MSMEVVLLLLLGLLLRGGESLPGGADNRKFIAKLNDSNVADPLIDECTSMPTGGNQLNLKSVIHAVVNDDWERIQFVLQMANEACTLELSHAIYKTLWLEWQQDKEIYDPFKILDFYEQLNNESNVSTALLENVYQTFVARSAQLISAPFHTDSQSAEFPQVTRQLSHLRQSPQSYVRDILETLFDSVLTLESPLSVAQRLGNFNASITQLTMANLQLLNRIEVEFNSSAYITVLENLNQLMIQLIFNYEVDNSMRIEVYNLFNTSISLLYRSEKVCFSKANNENEYLFECSSANFMCIHDRVYVRAVFRVQLKLSDANNETQFSFQSPYWSNRYLGIDSTINVQTETTRNVGGRVSSNWWHVAMVKGGVAIYDAATSSSVLCAGDPSQWAGTNRYAYTRRAVDFDAHRDECTWNIEDCSNK</sequence>
<dbReference type="GeneID" id="117572370"/>
<feature type="chain" id="PRO_5027687430" evidence="1">
    <location>
        <begin position="21"/>
        <end position="422"/>
    </location>
</feature>
<dbReference type="Proteomes" id="UP000515160">
    <property type="component" value="Chromosome 3"/>
</dbReference>
<keyword evidence="1" id="KW-0732">Signal</keyword>
<dbReference type="AlphaFoldDB" id="A0A6P8XF48"/>
<dbReference type="OrthoDB" id="7866664at2759"/>
<accession>A0A6P8XF48</accession>
<protein>
    <submittedName>
        <fullName evidence="3">Uncharacterized protein LOC117572370</fullName>
    </submittedName>
</protein>
<name>A0A6P8XF48_DROAB</name>
<reference evidence="3" key="1">
    <citation type="submission" date="2025-08" db="UniProtKB">
        <authorList>
            <consortium name="RefSeq"/>
        </authorList>
    </citation>
    <scope>IDENTIFICATION</scope>
    <source>
        <strain evidence="3">15112-1751.03</strain>
        <tissue evidence="3">Whole Adult</tissue>
    </source>
</reference>
<organism evidence="2 3">
    <name type="scientific">Drosophila albomicans</name>
    <name type="common">Fruit fly</name>
    <dbReference type="NCBI Taxonomy" id="7291"/>
    <lineage>
        <taxon>Eukaryota</taxon>
        <taxon>Metazoa</taxon>
        <taxon>Ecdysozoa</taxon>
        <taxon>Arthropoda</taxon>
        <taxon>Hexapoda</taxon>
        <taxon>Insecta</taxon>
        <taxon>Pterygota</taxon>
        <taxon>Neoptera</taxon>
        <taxon>Endopterygota</taxon>
        <taxon>Diptera</taxon>
        <taxon>Brachycera</taxon>
        <taxon>Muscomorpha</taxon>
        <taxon>Ephydroidea</taxon>
        <taxon>Drosophilidae</taxon>
        <taxon>Drosophila</taxon>
    </lineage>
</organism>
<keyword evidence="2" id="KW-1185">Reference proteome</keyword>
<gene>
    <name evidence="3" type="primary">LOC117572370</name>
</gene>
<feature type="signal peptide" evidence="1">
    <location>
        <begin position="1"/>
        <end position="20"/>
    </location>
</feature>
<dbReference type="RefSeq" id="XP_034111028.1">
    <property type="nucleotide sequence ID" value="XM_034255137.1"/>
</dbReference>
<evidence type="ECO:0000256" key="1">
    <source>
        <dbReference type="SAM" id="SignalP"/>
    </source>
</evidence>
<proteinExistence type="predicted"/>